<dbReference type="GO" id="GO:0005524">
    <property type="term" value="F:ATP binding"/>
    <property type="evidence" value="ECO:0007669"/>
    <property type="project" value="InterPro"/>
</dbReference>
<dbReference type="InterPro" id="IPR014721">
    <property type="entry name" value="Ribsml_uS5_D2-typ_fold_subgr"/>
</dbReference>
<organism evidence="4 5">
    <name type="scientific">Saccharopolyspora hordei</name>
    <dbReference type="NCBI Taxonomy" id="1838"/>
    <lineage>
        <taxon>Bacteria</taxon>
        <taxon>Bacillati</taxon>
        <taxon>Actinomycetota</taxon>
        <taxon>Actinomycetes</taxon>
        <taxon>Pseudonocardiales</taxon>
        <taxon>Pseudonocardiaceae</taxon>
        <taxon>Saccharopolyspora</taxon>
    </lineage>
</organism>
<dbReference type="Pfam" id="PF05362">
    <property type="entry name" value="Lon_C"/>
    <property type="match status" value="1"/>
</dbReference>
<comment type="similarity">
    <text evidence="1">Belongs to the peptidase S16 family.</text>
</comment>
<gene>
    <name evidence="4" type="ORF">HNR68_005079</name>
</gene>
<dbReference type="InterPro" id="IPR001478">
    <property type="entry name" value="PDZ"/>
</dbReference>
<evidence type="ECO:0000313" key="5">
    <source>
        <dbReference type="Proteomes" id="UP000587002"/>
    </source>
</evidence>
<feature type="active site" evidence="1">
    <location>
        <position position="285"/>
    </location>
</feature>
<evidence type="ECO:0000313" key="4">
    <source>
        <dbReference type="EMBL" id="NYI86449.1"/>
    </source>
</evidence>
<dbReference type="RefSeq" id="WP_179724212.1">
    <property type="nucleotide sequence ID" value="NZ_BAABFH010000001.1"/>
</dbReference>
<dbReference type="InterPro" id="IPR027065">
    <property type="entry name" value="Lon_Prtase"/>
</dbReference>
<evidence type="ECO:0000256" key="1">
    <source>
        <dbReference type="PROSITE-ProRule" id="PRU01122"/>
    </source>
</evidence>
<comment type="caution">
    <text evidence="4">The sequence shown here is derived from an EMBL/GenBank/DDBJ whole genome shotgun (WGS) entry which is preliminary data.</text>
</comment>
<dbReference type="EMBL" id="JACCFJ010000001">
    <property type="protein sequence ID" value="NYI86449.1"/>
    <property type="molecule type" value="Genomic_DNA"/>
</dbReference>
<dbReference type="GO" id="GO:0004176">
    <property type="term" value="F:ATP-dependent peptidase activity"/>
    <property type="evidence" value="ECO:0007669"/>
    <property type="project" value="UniProtKB-UniRule"/>
</dbReference>
<proteinExistence type="inferred from homology"/>
<name>A0A853AUX7_9PSEU</name>
<dbReference type="GO" id="GO:0004252">
    <property type="term" value="F:serine-type endopeptidase activity"/>
    <property type="evidence" value="ECO:0007669"/>
    <property type="project" value="UniProtKB-UniRule"/>
</dbReference>
<comment type="catalytic activity">
    <reaction evidence="1">
        <text>Hydrolysis of proteins in presence of ATP.</text>
        <dbReference type="EC" id="3.4.21.53"/>
    </reaction>
</comment>
<dbReference type="SMART" id="SM00228">
    <property type="entry name" value="PDZ"/>
    <property type="match status" value="1"/>
</dbReference>
<evidence type="ECO:0000259" key="2">
    <source>
        <dbReference type="PROSITE" id="PS50106"/>
    </source>
</evidence>
<accession>A0A853AUX7</accession>
<dbReference type="EC" id="3.4.21.53" evidence="1"/>
<dbReference type="InterPro" id="IPR008269">
    <property type="entry name" value="Lon_proteolytic"/>
</dbReference>
<dbReference type="Proteomes" id="UP000587002">
    <property type="component" value="Unassembled WGS sequence"/>
</dbReference>
<dbReference type="InterPro" id="IPR020568">
    <property type="entry name" value="Ribosomal_Su5_D2-typ_SF"/>
</dbReference>
<keyword evidence="5" id="KW-1185">Reference proteome</keyword>
<dbReference type="AlphaFoldDB" id="A0A853AUX7"/>
<feature type="domain" description="PDZ" evidence="2">
    <location>
        <begin position="130"/>
        <end position="167"/>
    </location>
</feature>
<dbReference type="InterPro" id="IPR036034">
    <property type="entry name" value="PDZ_sf"/>
</dbReference>
<reference evidence="4 5" key="1">
    <citation type="submission" date="2020-07" db="EMBL/GenBank/DDBJ databases">
        <title>Sequencing the genomes of 1000 actinobacteria strains.</title>
        <authorList>
            <person name="Klenk H.-P."/>
        </authorList>
    </citation>
    <scope>NUCLEOTIDE SEQUENCE [LARGE SCALE GENOMIC DNA]</scope>
    <source>
        <strain evidence="4 5">DSM 44065</strain>
    </source>
</reference>
<dbReference type="SUPFAM" id="SSF54211">
    <property type="entry name" value="Ribosomal protein S5 domain 2-like"/>
    <property type="match status" value="1"/>
</dbReference>
<feature type="domain" description="Lon proteolytic" evidence="3">
    <location>
        <begin position="235"/>
        <end position="333"/>
    </location>
</feature>
<dbReference type="Gene3D" id="2.30.42.10">
    <property type="match status" value="1"/>
</dbReference>
<dbReference type="PROSITE" id="PS50106">
    <property type="entry name" value="PDZ"/>
    <property type="match status" value="1"/>
</dbReference>
<protein>
    <recommendedName>
        <fullName evidence="1">endopeptidase La</fullName>
        <ecNumber evidence="1">3.4.21.53</ecNumber>
    </recommendedName>
</protein>
<dbReference type="GO" id="GO:0006508">
    <property type="term" value="P:proteolysis"/>
    <property type="evidence" value="ECO:0007669"/>
    <property type="project" value="UniProtKB-KW"/>
</dbReference>
<keyword evidence="1" id="KW-0645">Protease</keyword>
<sequence>MNRRTWTLLTSVVLVVAFGLLGAFVRVPYVALGPGPTYDTLGLDGETPVISIEGQQTFPTGGHLNMTTVSVTDQLSMFGALGLWVSGRYALAPRDLYFPPDKTEQQIEQENAEAFNDSQTTAETAALRYLGYPMKVLVGQVVKGSPADGVLAPGDRLLEANGRPVTDPQSLRTALSDTKPGDRVQIRFQHGDEPERVADVQLAPGPGDQQTQGFLGVAAVERPDVDFDIKISLADVGGPSAGLMFTLAIIDKLTPGELNGGQFVAGTGEITPDGKVGPIGGIPFKMVKAREAGATTFLVPADNCAEAKAQAPEGLQLARVATLQDATSALDALREGRAPAGC</sequence>
<evidence type="ECO:0000259" key="3">
    <source>
        <dbReference type="PROSITE" id="PS51786"/>
    </source>
</evidence>
<keyword evidence="1" id="KW-0378">Hydrolase</keyword>
<dbReference type="GO" id="GO:0030163">
    <property type="term" value="P:protein catabolic process"/>
    <property type="evidence" value="ECO:0007669"/>
    <property type="project" value="InterPro"/>
</dbReference>
<dbReference type="PROSITE" id="PS51786">
    <property type="entry name" value="LON_PROTEOLYTIC"/>
    <property type="match status" value="1"/>
</dbReference>
<dbReference type="Gene3D" id="3.30.230.10">
    <property type="match status" value="1"/>
</dbReference>
<feature type="active site" evidence="1">
    <location>
        <position position="240"/>
    </location>
</feature>
<keyword evidence="1" id="KW-0720">Serine protease</keyword>
<dbReference type="Pfam" id="PF13180">
    <property type="entry name" value="PDZ_2"/>
    <property type="match status" value="1"/>
</dbReference>
<dbReference type="PANTHER" id="PTHR10046">
    <property type="entry name" value="ATP DEPENDENT LON PROTEASE FAMILY MEMBER"/>
    <property type="match status" value="1"/>
</dbReference>
<dbReference type="SUPFAM" id="SSF50156">
    <property type="entry name" value="PDZ domain-like"/>
    <property type="match status" value="1"/>
</dbReference>